<evidence type="ECO:0000313" key="4">
    <source>
        <dbReference type="Proteomes" id="UP000005204"/>
    </source>
</evidence>
<comment type="similarity">
    <text evidence="1">Belongs to the IGBP1/TAP42 family.</text>
</comment>
<feature type="compositionally biased region" description="Polar residues" evidence="2">
    <location>
        <begin position="280"/>
        <end position="293"/>
    </location>
</feature>
<dbReference type="InterPro" id="IPR007304">
    <property type="entry name" value="TAP46-like"/>
</dbReference>
<dbReference type="GO" id="GO:0005829">
    <property type="term" value="C:cytosol"/>
    <property type="evidence" value="ECO:0007669"/>
    <property type="project" value="TreeGrafter"/>
</dbReference>
<proteinExistence type="inferred from homology"/>
<sequence length="342" mass="39074">MAEVDTEQDILEDSLSNIFDQGMKLYTTVETVKEPMNSDSVQVTIKTAISKFEKATKLVSLSGMFSKNEKLEELPTETLKYMLLPALLGTLTLKICRPSRKDIIEVAEIYFKDFLQRCKDYGVTDVEIPQLSDSNSSSSRPQSQQDIIAAMVQSRETKIKRYKEAKELKEKLGTLSKAMSSPIVDDEVKREYFLTMLHSYVNEVLDELSSIEREKPILEMISCSGEVPSTKEKPKARPLKPVIITRDAVQKAVFGIGYPSIPTMTVEEFYDQRVREGTFPGTSTNIPHTTIESTGDDADEAEKIRKERLVEEDDPEELERQRNMDEYKDEHRRGWGNRHNRS</sequence>
<keyword evidence="4" id="KW-1185">Reference proteome</keyword>
<gene>
    <name evidence="3" type="primary">101741766</name>
</gene>
<evidence type="ECO:0000256" key="1">
    <source>
        <dbReference type="ARBA" id="ARBA00034730"/>
    </source>
</evidence>
<dbReference type="GO" id="GO:0051721">
    <property type="term" value="F:protein phosphatase 2A binding"/>
    <property type="evidence" value="ECO:0007669"/>
    <property type="project" value="TreeGrafter"/>
</dbReference>
<dbReference type="OrthoDB" id="10261753at2759"/>
<dbReference type="GO" id="GO:0009966">
    <property type="term" value="P:regulation of signal transduction"/>
    <property type="evidence" value="ECO:0007669"/>
    <property type="project" value="InterPro"/>
</dbReference>
<reference evidence="4" key="1">
    <citation type="journal article" date="2008" name="Insect Biochem. Mol. Biol.">
        <title>The genome of a lepidopteran model insect, the silkworm Bombyx mori.</title>
        <authorList>
            <consortium name="International Silkworm Genome Consortium"/>
        </authorList>
    </citation>
    <scope>NUCLEOTIDE SEQUENCE [LARGE SCALE GENOMIC DNA]</scope>
    <source>
        <strain evidence="4">p50T</strain>
    </source>
</reference>
<evidence type="ECO:0008006" key="5">
    <source>
        <dbReference type="Google" id="ProtNLM"/>
    </source>
</evidence>
<dbReference type="InterPro" id="IPR038511">
    <property type="entry name" value="TAP42/TAP46-like_sf"/>
</dbReference>
<accession>A0A8R1WH03</accession>
<dbReference type="GO" id="GO:0035303">
    <property type="term" value="P:regulation of dephosphorylation"/>
    <property type="evidence" value="ECO:0007669"/>
    <property type="project" value="TreeGrafter"/>
</dbReference>
<dbReference type="AlphaFoldDB" id="A0A8R1WH03"/>
<evidence type="ECO:0000313" key="3">
    <source>
        <dbReference type="EnsemblMetazoa" id="XP_004926257.1"/>
    </source>
</evidence>
<evidence type="ECO:0000256" key="2">
    <source>
        <dbReference type="SAM" id="MobiDB-lite"/>
    </source>
</evidence>
<dbReference type="FunFam" id="1.25.40.540:FF:000003">
    <property type="entry name" value="Immunoglobulin (CD79A)-binding protein 1"/>
    <property type="match status" value="1"/>
</dbReference>
<dbReference type="EnsemblMetazoa" id="XM_004926200.4">
    <property type="protein sequence ID" value="XP_004926257.1"/>
    <property type="gene ID" value="LOC101741766"/>
</dbReference>
<dbReference type="Gene3D" id="1.25.40.540">
    <property type="entry name" value="TAP42-like family"/>
    <property type="match status" value="1"/>
</dbReference>
<dbReference type="SMR" id="A0A8R1WH03"/>
<dbReference type="Pfam" id="PF04177">
    <property type="entry name" value="TAP42"/>
    <property type="match status" value="1"/>
</dbReference>
<dbReference type="PANTHER" id="PTHR10933">
    <property type="entry name" value="IMMUNOGLOBULIN-BINDING PROTEIN 1"/>
    <property type="match status" value="1"/>
</dbReference>
<protein>
    <recommendedName>
        <fullName evidence="5">Immunoglobulin-binding protein 1</fullName>
    </recommendedName>
</protein>
<feature type="compositionally biased region" description="Basic and acidic residues" evidence="2">
    <location>
        <begin position="318"/>
        <end position="333"/>
    </location>
</feature>
<reference evidence="3" key="2">
    <citation type="submission" date="2022-06" db="UniProtKB">
        <authorList>
            <consortium name="EnsemblMetazoa"/>
        </authorList>
    </citation>
    <scope>IDENTIFICATION</scope>
    <source>
        <strain evidence="3">p50T (Dazao)</strain>
    </source>
</reference>
<name>A0A8R1WH03_BOMMO</name>
<dbReference type="Proteomes" id="UP000005204">
    <property type="component" value="Unassembled WGS sequence"/>
</dbReference>
<organism evidence="3 4">
    <name type="scientific">Bombyx mori</name>
    <name type="common">Silk moth</name>
    <dbReference type="NCBI Taxonomy" id="7091"/>
    <lineage>
        <taxon>Eukaryota</taxon>
        <taxon>Metazoa</taxon>
        <taxon>Ecdysozoa</taxon>
        <taxon>Arthropoda</taxon>
        <taxon>Hexapoda</taxon>
        <taxon>Insecta</taxon>
        <taxon>Pterygota</taxon>
        <taxon>Neoptera</taxon>
        <taxon>Endopterygota</taxon>
        <taxon>Lepidoptera</taxon>
        <taxon>Glossata</taxon>
        <taxon>Ditrysia</taxon>
        <taxon>Bombycoidea</taxon>
        <taxon>Bombycidae</taxon>
        <taxon>Bombycinae</taxon>
        <taxon>Bombyx</taxon>
    </lineage>
</organism>
<dbReference type="KEGG" id="bmor:101741766"/>
<dbReference type="PANTHER" id="PTHR10933:SF9">
    <property type="entry name" value="IMMUNOGLOBULIN-BINDING PROTEIN 1"/>
    <property type="match status" value="1"/>
</dbReference>
<feature type="region of interest" description="Disordered" evidence="2">
    <location>
        <begin position="277"/>
        <end position="342"/>
    </location>
</feature>
<dbReference type="OMA" id="EYELCEA"/>